<proteinExistence type="predicted"/>
<sequence length="530" mass="58550">MLRLAAISLLLIASVLSEPRPDLAVPVTIPGVSSGSLDTNGNIVANADRILATLNQFQSIVQSLYYIKTPEYAEVADNFRYVMDSLVEAGSPIFQGLSNVAKISSGNIERAFNGIRSDINYTIDLHEEHMSLVNASRDILGDATTAYFEGALTKLFENLNNITSLLNNIQGAVVQIQQLNPRTQAAVNALLPNSDIKALNAVLRQYIQIADSAIPEIRSVVSRIQTVDGLNSRITTSFEQYRQSLNTYINRTSAPYLQSNVINTLVNGLANLRKQLVERTSKDGVSVATLMFDSNNVLSDAANRTVPVLQALALNISTNFDALENLVKTLRMATDRPHVVLNMTERALNAVIRETSLVMTQRRNRSDSCFAQVNNLFDAIPRNVYPSLSNCLYNTVSDLSAMVSSMNYATGFTRTDMNYELAAVEGCVNMITRYSTDMTKYQAATCLNEARNFISGRRVYVQQIANYQKLLENEVAYSAGRYDYCLANSMRQAQTMINYLRGTFGQCVGMAPAVTPYKFRIGGKVTIRFG</sequence>
<dbReference type="RefSeq" id="XP_019540511.2">
    <property type="nucleotide sequence ID" value="XM_019684966.3"/>
</dbReference>
<evidence type="ECO:0000313" key="2">
    <source>
        <dbReference type="EnsemblMetazoa" id="AALFPA23_016971.P24785"/>
    </source>
</evidence>
<reference evidence="2" key="2">
    <citation type="submission" date="2025-05" db="UniProtKB">
        <authorList>
            <consortium name="EnsemblMetazoa"/>
        </authorList>
    </citation>
    <scope>IDENTIFICATION</scope>
    <source>
        <strain evidence="2">Foshan</strain>
    </source>
</reference>
<organism evidence="2 3">
    <name type="scientific">Aedes albopictus</name>
    <name type="common">Asian tiger mosquito</name>
    <name type="synonym">Stegomyia albopicta</name>
    <dbReference type="NCBI Taxonomy" id="7160"/>
    <lineage>
        <taxon>Eukaryota</taxon>
        <taxon>Metazoa</taxon>
        <taxon>Ecdysozoa</taxon>
        <taxon>Arthropoda</taxon>
        <taxon>Hexapoda</taxon>
        <taxon>Insecta</taxon>
        <taxon>Pterygota</taxon>
        <taxon>Neoptera</taxon>
        <taxon>Endopterygota</taxon>
        <taxon>Diptera</taxon>
        <taxon>Nematocera</taxon>
        <taxon>Culicoidea</taxon>
        <taxon>Culicidae</taxon>
        <taxon>Culicinae</taxon>
        <taxon>Aedini</taxon>
        <taxon>Aedes</taxon>
        <taxon>Stegomyia</taxon>
    </lineage>
</organism>
<evidence type="ECO:0000313" key="3">
    <source>
        <dbReference type="Proteomes" id="UP000069940"/>
    </source>
</evidence>
<reference evidence="3" key="1">
    <citation type="journal article" date="2015" name="Proc. Natl. Acad. Sci. U.S.A.">
        <title>Genome sequence of the Asian Tiger mosquito, Aedes albopictus, reveals insights into its biology, genetics, and evolution.</title>
        <authorList>
            <person name="Chen X.G."/>
            <person name="Jiang X."/>
            <person name="Gu J."/>
            <person name="Xu M."/>
            <person name="Wu Y."/>
            <person name="Deng Y."/>
            <person name="Zhang C."/>
            <person name="Bonizzoni M."/>
            <person name="Dermauw W."/>
            <person name="Vontas J."/>
            <person name="Armbruster P."/>
            <person name="Huang X."/>
            <person name="Yang Y."/>
            <person name="Zhang H."/>
            <person name="He W."/>
            <person name="Peng H."/>
            <person name="Liu Y."/>
            <person name="Wu K."/>
            <person name="Chen J."/>
            <person name="Lirakis M."/>
            <person name="Topalis P."/>
            <person name="Van Leeuwen T."/>
            <person name="Hall A.B."/>
            <person name="Jiang X."/>
            <person name="Thorpe C."/>
            <person name="Mueller R.L."/>
            <person name="Sun C."/>
            <person name="Waterhouse R.M."/>
            <person name="Yan G."/>
            <person name="Tu Z.J."/>
            <person name="Fang X."/>
            <person name="James A.A."/>
        </authorList>
    </citation>
    <scope>NUCLEOTIDE SEQUENCE [LARGE SCALE GENOMIC DNA]</scope>
    <source>
        <strain evidence="3">Foshan</strain>
    </source>
</reference>
<dbReference type="Proteomes" id="UP000069940">
    <property type="component" value="Unassembled WGS sequence"/>
</dbReference>
<name>A0ABM1ZBS7_AEDAL</name>
<evidence type="ECO:0000256" key="1">
    <source>
        <dbReference type="SAM" id="SignalP"/>
    </source>
</evidence>
<feature type="chain" id="PRO_5046568192" description="56 kDa salivary secreted protein" evidence="1">
    <location>
        <begin position="18"/>
        <end position="530"/>
    </location>
</feature>
<dbReference type="GeneID" id="109411450"/>
<accession>A0ABM1ZBS7</accession>
<feature type="signal peptide" evidence="1">
    <location>
        <begin position="1"/>
        <end position="17"/>
    </location>
</feature>
<evidence type="ECO:0008006" key="4">
    <source>
        <dbReference type="Google" id="ProtNLM"/>
    </source>
</evidence>
<keyword evidence="3" id="KW-1185">Reference proteome</keyword>
<keyword evidence="1" id="KW-0732">Signal</keyword>
<dbReference type="EnsemblMetazoa" id="AALFPA23_016971.R24785">
    <property type="protein sequence ID" value="AALFPA23_016971.P24785"/>
    <property type="gene ID" value="AALFPA23_016971"/>
</dbReference>
<protein>
    <recommendedName>
        <fullName evidence="4">56 kDa salivary secreted protein</fullName>
    </recommendedName>
</protein>